<reference evidence="13" key="1">
    <citation type="journal article" date="2018" name="Nat. Microbiol.">
        <title>Leveraging single-cell genomics to expand the fungal tree of life.</title>
        <authorList>
            <person name="Ahrendt S.R."/>
            <person name="Quandt C.A."/>
            <person name="Ciobanu D."/>
            <person name="Clum A."/>
            <person name="Salamov A."/>
            <person name="Andreopoulos B."/>
            <person name="Cheng J.F."/>
            <person name="Woyke T."/>
            <person name="Pelin A."/>
            <person name="Henrissat B."/>
            <person name="Reynolds N.K."/>
            <person name="Benny G.L."/>
            <person name="Smith M.E."/>
            <person name="James T.Y."/>
            <person name="Grigoriev I.V."/>
        </authorList>
    </citation>
    <scope>NUCLEOTIDE SEQUENCE [LARGE SCALE GENOMIC DNA]</scope>
</reference>
<keyword evidence="7" id="KW-0206">Cytoskeleton</keyword>
<protein>
    <submittedName>
        <fullName evidence="12">Calponin homology domain-containing protein</fullName>
    </submittedName>
</protein>
<organism evidence="12 13">
    <name type="scientific">Blyttiomyces helicus</name>
    <dbReference type="NCBI Taxonomy" id="388810"/>
    <lineage>
        <taxon>Eukaryota</taxon>
        <taxon>Fungi</taxon>
        <taxon>Fungi incertae sedis</taxon>
        <taxon>Chytridiomycota</taxon>
        <taxon>Chytridiomycota incertae sedis</taxon>
        <taxon>Chytridiomycetes</taxon>
        <taxon>Chytridiomycetes incertae sedis</taxon>
        <taxon>Blyttiomyces</taxon>
    </lineage>
</organism>
<evidence type="ECO:0000313" key="12">
    <source>
        <dbReference type="EMBL" id="RKO93414.1"/>
    </source>
</evidence>
<dbReference type="PROSITE" id="PS50021">
    <property type="entry name" value="CH"/>
    <property type="match status" value="1"/>
</dbReference>
<comment type="similarity">
    <text evidence="2">Belongs to the MAPRE family.</text>
</comment>
<keyword evidence="9" id="KW-0175">Coiled coil</keyword>
<evidence type="ECO:0000259" key="11">
    <source>
        <dbReference type="PROSITE" id="PS50021"/>
    </source>
</evidence>
<evidence type="ECO:0000256" key="4">
    <source>
        <dbReference type="ARBA" id="ARBA00022618"/>
    </source>
</evidence>
<dbReference type="Pfam" id="PF00307">
    <property type="entry name" value="CH"/>
    <property type="match status" value="1"/>
</dbReference>
<dbReference type="GO" id="GO:0035371">
    <property type="term" value="C:microtubule plus-end"/>
    <property type="evidence" value="ECO:0007669"/>
    <property type="project" value="UniProtKB-ARBA"/>
</dbReference>
<dbReference type="OrthoDB" id="2119228at2759"/>
<dbReference type="GO" id="GO:0072686">
    <property type="term" value="C:mitotic spindle"/>
    <property type="evidence" value="ECO:0007669"/>
    <property type="project" value="UniProtKB-ARBA"/>
</dbReference>
<dbReference type="FunFam" id="1.10.418.10:FF:000028">
    <property type="entry name" value="RP/EB family microtubule-associated protein"/>
    <property type="match status" value="1"/>
</dbReference>
<dbReference type="PANTHER" id="PTHR10623">
    <property type="entry name" value="MICROTUBULE-ASSOCIATED PROTEIN RP/EB FAMILY MEMBER"/>
    <property type="match status" value="1"/>
</dbReference>
<keyword evidence="4" id="KW-0132">Cell division</keyword>
<dbReference type="Proteomes" id="UP000269721">
    <property type="component" value="Unassembled WGS sequence"/>
</dbReference>
<keyword evidence="5" id="KW-0493">Microtubule</keyword>
<gene>
    <name evidence="12" type="ORF">BDK51DRAFT_19574</name>
</gene>
<sequence length="214" mass="24669">MSGQESKVELLGWLNELLHLRYVKIQQCSNGAAFCQILDSIYGDVPMFRVHFEQGPDYEAYSNYKTLQHSFVQHGIEKDLPVESLVRGSYRELLELLQWLKKFWDTMYPGGSYNPISRREIQARVRRHSRPATTQAPATTSMNSSGMESGTTVDRQEQQLINLNSALHSARSTIENMQAQVNEFQRDRNFYYGKLERLERVVVESFASAKVSHT</sequence>
<dbReference type="Gene3D" id="1.10.418.10">
    <property type="entry name" value="Calponin-like domain"/>
    <property type="match status" value="1"/>
</dbReference>
<evidence type="ECO:0000313" key="13">
    <source>
        <dbReference type="Proteomes" id="UP000269721"/>
    </source>
</evidence>
<evidence type="ECO:0000256" key="5">
    <source>
        <dbReference type="ARBA" id="ARBA00022701"/>
    </source>
</evidence>
<dbReference type="GO" id="GO:0035372">
    <property type="term" value="P:protein localization to microtubule"/>
    <property type="evidence" value="ECO:0007669"/>
    <property type="project" value="UniProtKB-ARBA"/>
</dbReference>
<feature type="domain" description="Calponin-homology (CH)" evidence="11">
    <location>
        <begin position="4"/>
        <end position="105"/>
    </location>
</feature>
<dbReference type="GO" id="GO:0051301">
    <property type="term" value="P:cell division"/>
    <property type="evidence" value="ECO:0007669"/>
    <property type="project" value="UniProtKB-KW"/>
</dbReference>
<dbReference type="GO" id="GO:0030473">
    <property type="term" value="P:nuclear migration along microtubule"/>
    <property type="evidence" value="ECO:0007669"/>
    <property type="project" value="UniProtKB-ARBA"/>
</dbReference>
<evidence type="ECO:0000256" key="10">
    <source>
        <dbReference type="SAM" id="MobiDB-lite"/>
    </source>
</evidence>
<evidence type="ECO:0000256" key="7">
    <source>
        <dbReference type="ARBA" id="ARBA00023212"/>
    </source>
</evidence>
<feature type="coiled-coil region" evidence="9">
    <location>
        <begin position="153"/>
        <end position="187"/>
    </location>
</feature>
<evidence type="ECO:0000256" key="1">
    <source>
        <dbReference type="ARBA" id="ARBA00004245"/>
    </source>
</evidence>
<dbReference type="InterPro" id="IPR036872">
    <property type="entry name" value="CH_dom_sf"/>
</dbReference>
<dbReference type="AlphaFoldDB" id="A0A4P9WKR7"/>
<evidence type="ECO:0000256" key="6">
    <source>
        <dbReference type="ARBA" id="ARBA00022776"/>
    </source>
</evidence>
<proteinExistence type="inferred from homology"/>
<keyword evidence="13" id="KW-1185">Reference proteome</keyword>
<dbReference type="EMBL" id="KZ994253">
    <property type="protein sequence ID" value="RKO93414.1"/>
    <property type="molecule type" value="Genomic_DNA"/>
</dbReference>
<keyword evidence="8" id="KW-0131">Cell cycle</keyword>
<keyword evidence="3" id="KW-0963">Cytoplasm</keyword>
<dbReference type="InterPro" id="IPR036133">
    <property type="entry name" value="EB1_C_sf"/>
</dbReference>
<feature type="region of interest" description="Disordered" evidence="10">
    <location>
        <begin position="126"/>
        <end position="152"/>
    </location>
</feature>
<dbReference type="InterPro" id="IPR001715">
    <property type="entry name" value="CH_dom"/>
</dbReference>
<evidence type="ECO:0000256" key="3">
    <source>
        <dbReference type="ARBA" id="ARBA00022490"/>
    </source>
</evidence>
<evidence type="ECO:0000256" key="9">
    <source>
        <dbReference type="SAM" id="Coils"/>
    </source>
</evidence>
<dbReference type="InterPro" id="IPR027328">
    <property type="entry name" value="MAPRE"/>
</dbReference>
<evidence type="ECO:0000256" key="8">
    <source>
        <dbReference type="ARBA" id="ARBA00023306"/>
    </source>
</evidence>
<dbReference type="GO" id="GO:0051010">
    <property type="term" value="F:microtubule plus-end binding"/>
    <property type="evidence" value="ECO:0007669"/>
    <property type="project" value="UniProtKB-ARBA"/>
</dbReference>
<accession>A0A4P9WKR7</accession>
<feature type="compositionally biased region" description="Polar residues" evidence="10">
    <location>
        <begin position="131"/>
        <end position="152"/>
    </location>
</feature>
<evidence type="ECO:0000256" key="2">
    <source>
        <dbReference type="ARBA" id="ARBA00010729"/>
    </source>
</evidence>
<dbReference type="SUPFAM" id="SSF47576">
    <property type="entry name" value="Calponin-homology domain, CH-domain"/>
    <property type="match status" value="1"/>
</dbReference>
<name>A0A4P9WKR7_9FUNG</name>
<dbReference type="SUPFAM" id="SSF140612">
    <property type="entry name" value="EB1 dimerisation domain-like"/>
    <property type="match status" value="1"/>
</dbReference>
<dbReference type="Gene3D" id="1.20.5.1430">
    <property type="match status" value="1"/>
</dbReference>
<comment type="subcellular location">
    <subcellularLocation>
        <location evidence="1">Cytoplasm</location>
        <location evidence="1">Cytoskeleton</location>
    </subcellularLocation>
</comment>
<keyword evidence="6" id="KW-0498">Mitosis</keyword>